<dbReference type="HOGENOM" id="CLU_2587120_0_0_6"/>
<organism evidence="2 3">
    <name type="scientific">Stutzerimonas stutzeri (strain A1501)</name>
    <name type="common">Pseudomonas stutzeri</name>
    <dbReference type="NCBI Taxonomy" id="379731"/>
    <lineage>
        <taxon>Bacteria</taxon>
        <taxon>Pseudomonadati</taxon>
        <taxon>Pseudomonadota</taxon>
        <taxon>Gammaproteobacteria</taxon>
        <taxon>Pseudomonadales</taxon>
        <taxon>Pseudomonadaceae</taxon>
        <taxon>Stutzerimonas</taxon>
    </lineage>
</organism>
<name>A4VH58_STUS1</name>
<dbReference type="EMBL" id="CP000304">
    <property type="protein sequence ID" value="ABP78309.1"/>
    <property type="molecule type" value="Genomic_DNA"/>
</dbReference>
<evidence type="ECO:0000313" key="2">
    <source>
        <dbReference type="EMBL" id="ABP78309.1"/>
    </source>
</evidence>
<keyword evidence="3" id="KW-1185">Reference proteome</keyword>
<accession>A4VH58</accession>
<sequence length="80" mass="8986">MAKTIIKDASSTPKTTVSRQHARGAYKGAQAKIKNLNILYNNDLSDFLKAPRLHQISPETRLNRGFQARFDGFGFHTVLL</sequence>
<dbReference type="Proteomes" id="UP000000233">
    <property type="component" value="Chromosome"/>
</dbReference>
<reference evidence="2 3" key="1">
    <citation type="journal article" date="2008" name="Proc. Natl. Acad. Sci. U.S.A.">
        <title>Nitrogen fixation island and rhizosphere competence traits in the genome of root-associated Pseudomonas stutzeri A1501.</title>
        <authorList>
            <person name="Yan Y."/>
            <person name="Yang J."/>
            <person name="Dou Y."/>
            <person name="Chen M."/>
            <person name="Ping S."/>
            <person name="Peng J."/>
            <person name="Lu W."/>
            <person name="Zhang W."/>
            <person name="Yao Z."/>
            <person name="Li H."/>
            <person name="Liu W."/>
            <person name="He S."/>
            <person name="Geng L."/>
            <person name="Zhang X."/>
            <person name="Yang F."/>
            <person name="Yu H."/>
            <person name="Zhan Y."/>
            <person name="Li D."/>
            <person name="Lin Z."/>
            <person name="Wang Y."/>
            <person name="Elmerich C."/>
            <person name="Lin M."/>
            <person name="Jin Q."/>
        </authorList>
    </citation>
    <scope>NUCLEOTIDE SEQUENCE [LARGE SCALE GENOMIC DNA]</scope>
    <source>
        <strain evidence="2 3">A1501</strain>
    </source>
</reference>
<proteinExistence type="predicted"/>
<feature type="region of interest" description="Disordered" evidence="1">
    <location>
        <begin position="1"/>
        <end position="24"/>
    </location>
</feature>
<evidence type="ECO:0000256" key="1">
    <source>
        <dbReference type="SAM" id="MobiDB-lite"/>
    </source>
</evidence>
<dbReference type="KEGG" id="psa:PST_0603"/>
<gene>
    <name evidence="2" type="ordered locus">PST_0603</name>
</gene>
<feature type="compositionally biased region" description="Polar residues" evidence="1">
    <location>
        <begin position="9"/>
        <end position="19"/>
    </location>
</feature>
<dbReference type="AlphaFoldDB" id="A4VH58"/>
<protein>
    <submittedName>
        <fullName evidence="2">Uncharacterized protein</fullName>
    </submittedName>
</protein>
<evidence type="ECO:0000313" key="3">
    <source>
        <dbReference type="Proteomes" id="UP000000233"/>
    </source>
</evidence>